<feature type="non-terminal residue" evidence="2">
    <location>
        <position position="1"/>
    </location>
</feature>
<proteinExistence type="predicted"/>
<evidence type="ECO:0000313" key="2">
    <source>
        <dbReference type="EMBL" id="JAS05542.1"/>
    </source>
</evidence>
<name>A0A1B6BW70_9HEMI</name>
<feature type="domain" description="AAA-ATPase-like" evidence="1">
    <location>
        <begin position="26"/>
        <end position="84"/>
    </location>
</feature>
<dbReference type="Pfam" id="PF09820">
    <property type="entry name" value="AAA-ATPase_like"/>
    <property type="match status" value="1"/>
</dbReference>
<accession>A0A1B6BW70</accession>
<dbReference type="EMBL" id="GEDC01031756">
    <property type="protein sequence ID" value="JAS05542.1"/>
    <property type="molecule type" value="Transcribed_RNA"/>
</dbReference>
<gene>
    <name evidence="2" type="ORF">g.4106</name>
</gene>
<feature type="non-terminal residue" evidence="2">
    <location>
        <position position="171"/>
    </location>
</feature>
<evidence type="ECO:0000259" key="1">
    <source>
        <dbReference type="Pfam" id="PF09820"/>
    </source>
</evidence>
<dbReference type="PANTHER" id="PTHR34825:SF1">
    <property type="entry name" value="AAA-ATPASE-LIKE DOMAIN-CONTAINING PROTEIN"/>
    <property type="match status" value="1"/>
</dbReference>
<organism evidence="2">
    <name type="scientific">Clastoptera arizonana</name>
    <name type="common">Arizona spittle bug</name>
    <dbReference type="NCBI Taxonomy" id="38151"/>
    <lineage>
        <taxon>Eukaryota</taxon>
        <taxon>Metazoa</taxon>
        <taxon>Ecdysozoa</taxon>
        <taxon>Arthropoda</taxon>
        <taxon>Hexapoda</taxon>
        <taxon>Insecta</taxon>
        <taxon>Pterygota</taxon>
        <taxon>Neoptera</taxon>
        <taxon>Paraneoptera</taxon>
        <taxon>Hemiptera</taxon>
        <taxon>Auchenorrhyncha</taxon>
        <taxon>Cercopoidea</taxon>
        <taxon>Clastopteridae</taxon>
        <taxon>Clastoptera</taxon>
    </lineage>
</organism>
<reference evidence="2" key="1">
    <citation type="submission" date="2015-12" db="EMBL/GenBank/DDBJ databases">
        <title>De novo transcriptome assembly of four potential Pierce s Disease insect vectors from Arizona vineyards.</title>
        <authorList>
            <person name="Tassone E.E."/>
        </authorList>
    </citation>
    <scope>NUCLEOTIDE SEQUENCE</scope>
</reference>
<sequence length="171" mass="19718">RLSSVMVEQSRLRNHVTQVEGLSTDSDFSRIVKDDNFVDKTLLIQDFVNAEESTILVTAPPGFGKSTAIDMFKRFFSINVDYKGKSIRQHISLNYKIFCSLPLKICKDKTFVERNFGMFPVIHVDYEPLSEVRDLQLALKVLTGIVRKCFAEHHYLAYNTTLWKDSFERTG</sequence>
<protein>
    <recommendedName>
        <fullName evidence="1">AAA-ATPase-like domain-containing protein</fullName>
    </recommendedName>
</protein>
<dbReference type="PANTHER" id="PTHR34825">
    <property type="entry name" value="CONSERVED PROTEIN, WITH A WEAK D-GALACTARATE DEHYDRATASE/ALTRONATE HYDROLASE DOMAIN"/>
    <property type="match status" value="1"/>
</dbReference>
<dbReference type="InterPro" id="IPR018631">
    <property type="entry name" value="AAA-ATPase-like_dom"/>
</dbReference>
<dbReference type="AlphaFoldDB" id="A0A1B6BW70"/>